<dbReference type="Pfam" id="PF04149">
    <property type="entry name" value="DUF397"/>
    <property type="match status" value="1"/>
</dbReference>
<gene>
    <name evidence="2" type="ORF">GCM10010319_31870</name>
</gene>
<organism evidence="2 3">
    <name type="scientific">Streptomyces blastmyceticus</name>
    <dbReference type="NCBI Taxonomy" id="68180"/>
    <lineage>
        <taxon>Bacteria</taxon>
        <taxon>Bacillati</taxon>
        <taxon>Actinomycetota</taxon>
        <taxon>Actinomycetes</taxon>
        <taxon>Kitasatosporales</taxon>
        <taxon>Streptomycetaceae</taxon>
        <taxon>Streptomyces</taxon>
    </lineage>
</organism>
<reference evidence="2 3" key="1">
    <citation type="journal article" date="2019" name="Int. J. Syst. Evol. Microbiol.">
        <title>The Global Catalogue of Microorganisms (GCM) 10K type strain sequencing project: providing services to taxonomists for standard genome sequencing and annotation.</title>
        <authorList>
            <consortium name="The Broad Institute Genomics Platform"/>
            <consortium name="The Broad Institute Genome Sequencing Center for Infectious Disease"/>
            <person name="Wu L."/>
            <person name="Ma J."/>
        </authorList>
    </citation>
    <scope>NUCLEOTIDE SEQUENCE [LARGE SCALE GENOMIC DNA]</scope>
    <source>
        <strain evidence="2 3">JCM 4565</strain>
    </source>
</reference>
<keyword evidence="3" id="KW-1185">Reference proteome</keyword>
<dbReference type="InterPro" id="IPR007278">
    <property type="entry name" value="DUF397"/>
</dbReference>
<dbReference type="Proteomes" id="UP001500063">
    <property type="component" value="Unassembled WGS sequence"/>
</dbReference>
<sequence>MRDALQWFKSSYSTEEADKSCVEVANRSHTIHVRDSKLGHGPQLAIPAPAWADFITYASADA</sequence>
<dbReference type="RefSeq" id="WP_344118377.1">
    <property type="nucleotide sequence ID" value="NZ_BAAABW010000016.1"/>
</dbReference>
<feature type="domain" description="DUF397" evidence="1">
    <location>
        <begin position="5"/>
        <end position="57"/>
    </location>
</feature>
<dbReference type="EMBL" id="BAAABW010000016">
    <property type="protein sequence ID" value="GAA0352375.1"/>
    <property type="molecule type" value="Genomic_DNA"/>
</dbReference>
<evidence type="ECO:0000259" key="1">
    <source>
        <dbReference type="Pfam" id="PF04149"/>
    </source>
</evidence>
<proteinExistence type="predicted"/>
<evidence type="ECO:0000313" key="2">
    <source>
        <dbReference type="EMBL" id="GAA0352375.1"/>
    </source>
</evidence>
<evidence type="ECO:0000313" key="3">
    <source>
        <dbReference type="Proteomes" id="UP001500063"/>
    </source>
</evidence>
<protein>
    <recommendedName>
        <fullName evidence="1">DUF397 domain-containing protein</fullName>
    </recommendedName>
</protein>
<name>A0ABN0X194_9ACTN</name>
<accession>A0ABN0X194</accession>
<comment type="caution">
    <text evidence="2">The sequence shown here is derived from an EMBL/GenBank/DDBJ whole genome shotgun (WGS) entry which is preliminary data.</text>
</comment>